<evidence type="ECO:0000256" key="11">
    <source>
        <dbReference type="PROSITE-ProRule" id="PRU00043"/>
    </source>
</evidence>
<dbReference type="SUPFAM" id="SSF54060">
    <property type="entry name" value="His-Me finger endonucleases"/>
    <property type="match status" value="1"/>
</dbReference>
<dbReference type="PANTHER" id="PTHR24025">
    <property type="entry name" value="DESMOGLEIN FAMILY MEMBER"/>
    <property type="match status" value="1"/>
</dbReference>
<dbReference type="Pfam" id="PF01049">
    <property type="entry name" value="CADH_Y-type_LIR"/>
    <property type="match status" value="1"/>
</dbReference>
<evidence type="ECO:0000256" key="2">
    <source>
        <dbReference type="ARBA" id="ARBA00022475"/>
    </source>
</evidence>
<dbReference type="GO" id="GO:0030057">
    <property type="term" value="C:desmosome"/>
    <property type="evidence" value="ECO:0007669"/>
    <property type="project" value="UniProtKB-SubCell"/>
</dbReference>
<comment type="subcellular location">
    <subcellularLocation>
        <location evidence="1">Cell junction</location>
        <location evidence="1">Desmosome</location>
    </subcellularLocation>
    <subcellularLocation>
        <location evidence="12">Cell membrane</location>
        <topology evidence="12">Single-pass type I membrane protein</topology>
    </subcellularLocation>
</comment>
<dbReference type="AlphaFoldDB" id="A0A8T2NBE3"/>
<evidence type="ECO:0000256" key="8">
    <source>
        <dbReference type="ARBA" id="ARBA00022989"/>
    </source>
</evidence>
<dbReference type="Gene3D" id="2.60.40.60">
    <property type="entry name" value="Cadherins"/>
    <property type="match status" value="3"/>
</dbReference>
<dbReference type="FunFam" id="2.60.40.60:FF:000068">
    <property type="entry name" value="Desmoglein 1"/>
    <property type="match status" value="1"/>
</dbReference>
<keyword evidence="10" id="KW-0325">Glycoprotein</keyword>
<protein>
    <recommendedName>
        <fullName evidence="15">Cadherin domain-containing protein</fullName>
    </recommendedName>
</protein>
<dbReference type="Gene3D" id="4.10.900.10">
    <property type="entry name" value="TCF3-CBD (Catenin binding domain)"/>
    <property type="match status" value="1"/>
</dbReference>
<keyword evidence="4" id="KW-0677">Repeat</keyword>
<comment type="caution">
    <text evidence="16">The sequence shown here is derived from an EMBL/GenBank/DDBJ whole genome shotgun (WGS) entry which is preliminary data.</text>
</comment>
<evidence type="ECO:0000256" key="7">
    <source>
        <dbReference type="ARBA" id="ARBA00022949"/>
    </source>
</evidence>
<dbReference type="InterPro" id="IPR020894">
    <property type="entry name" value="Cadherin_CS"/>
</dbReference>
<dbReference type="SUPFAM" id="SSF49313">
    <property type="entry name" value="Cadherin-like"/>
    <property type="match status" value="4"/>
</dbReference>
<dbReference type="InterPro" id="IPR000233">
    <property type="entry name" value="Cadherin_Y-type_LIR"/>
</dbReference>
<dbReference type="PRINTS" id="PR01818">
    <property type="entry name" value="DESMOCADHERN"/>
</dbReference>
<evidence type="ECO:0000256" key="9">
    <source>
        <dbReference type="ARBA" id="ARBA00023136"/>
    </source>
</evidence>
<dbReference type="OrthoDB" id="8961010at2759"/>
<dbReference type="GO" id="GO:0005886">
    <property type="term" value="C:plasma membrane"/>
    <property type="evidence" value="ECO:0007669"/>
    <property type="project" value="UniProtKB-SubCell"/>
</dbReference>
<dbReference type="InterPro" id="IPR015919">
    <property type="entry name" value="Cadherin-like_sf"/>
</dbReference>
<keyword evidence="3 12" id="KW-0812">Transmembrane</keyword>
<evidence type="ECO:0000256" key="14">
    <source>
        <dbReference type="SAM" id="Phobius"/>
    </source>
</evidence>
<evidence type="ECO:0000256" key="6">
    <source>
        <dbReference type="ARBA" id="ARBA00022889"/>
    </source>
</evidence>
<dbReference type="SMART" id="SM00112">
    <property type="entry name" value="CA"/>
    <property type="match status" value="2"/>
</dbReference>
<dbReference type="InterPro" id="IPR009122">
    <property type="entry name" value="Desmosomal_cadherin"/>
</dbReference>
<keyword evidence="8 14" id="KW-1133">Transmembrane helix</keyword>
<keyword evidence="17" id="KW-1185">Reference proteome</keyword>
<dbReference type="PROSITE" id="PS50268">
    <property type="entry name" value="CADHERIN_2"/>
    <property type="match status" value="2"/>
</dbReference>
<gene>
    <name evidence="16" type="ORF">JZ751_010044</name>
</gene>
<dbReference type="GO" id="GO:0005509">
    <property type="term" value="F:calcium ion binding"/>
    <property type="evidence" value="ECO:0007669"/>
    <property type="project" value="UniProtKB-UniRule"/>
</dbReference>
<dbReference type="CDD" id="cd11304">
    <property type="entry name" value="Cadherin_repeat"/>
    <property type="match status" value="3"/>
</dbReference>
<dbReference type="InterPro" id="IPR050971">
    <property type="entry name" value="Cadherin-domain_protein"/>
</dbReference>
<comment type="function">
    <text evidence="13">A component of desmosome cell-cell junctions which are required for positive regulation of cellular adhesion. Involved in the interaction of plaque proteins and intermediate filaments mediating cell-cell adhesion.</text>
</comment>
<dbReference type="PANTHER" id="PTHR24025:SF1">
    <property type="entry name" value="DESMOGLEIN-2"/>
    <property type="match status" value="1"/>
</dbReference>
<dbReference type="PROSITE" id="PS00232">
    <property type="entry name" value="CADHERIN_1"/>
    <property type="match status" value="2"/>
</dbReference>
<dbReference type="EMBL" id="JAFBMS010000173">
    <property type="protein sequence ID" value="KAG9333827.1"/>
    <property type="molecule type" value="Genomic_DNA"/>
</dbReference>
<keyword evidence="9 14" id="KW-0472">Membrane</keyword>
<dbReference type="GO" id="GO:0002009">
    <property type="term" value="P:morphogenesis of an epithelium"/>
    <property type="evidence" value="ECO:0007669"/>
    <property type="project" value="UniProtKB-ARBA"/>
</dbReference>
<dbReference type="InterPro" id="IPR002126">
    <property type="entry name" value="Cadherin-like_dom"/>
</dbReference>
<accession>A0A8T2NBE3</accession>
<feature type="transmembrane region" description="Helical" evidence="14">
    <location>
        <begin position="83"/>
        <end position="113"/>
    </location>
</feature>
<evidence type="ECO:0000256" key="12">
    <source>
        <dbReference type="RuleBase" id="RU003318"/>
    </source>
</evidence>
<dbReference type="PRINTS" id="PR00205">
    <property type="entry name" value="CADHERIN"/>
</dbReference>
<evidence type="ECO:0000256" key="4">
    <source>
        <dbReference type="ARBA" id="ARBA00022737"/>
    </source>
</evidence>
<feature type="domain" description="Cadherin" evidence="15">
    <location>
        <begin position="214"/>
        <end position="306"/>
    </location>
</feature>
<evidence type="ECO:0000256" key="5">
    <source>
        <dbReference type="ARBA" id="ARBA00022837"/>
    </source>
</evidence>
<dbReference type="Pfam" id="PF00028">
    <property type="entry name" value="Cadherin"/>
    <property type="match status" value="1"/>
</dbReference>
<evidence type="ECO:0000256" key="3">
    <source>
        <dbReference type="ARBA" id="ARBA00022692"/>
    </source>
</evidence>
<proteinExistence type="predicted"/>
<dbReference type="InterPro" id="IPR027397">
    <property type="entry name" value="Catenin-bd_sf"/>
</dbReference>
<keyword evidence="7" id="KW-0965">Cell junction</keyword>
<keyword evidence="5 11" id="KW-0106">Calcium</keyword>
<dbReference type="GO" id="GO:0016787">
    <property type="term" value="F:hydrolase activity"/>
    <property type="evidence" value="ECO:0007669"/>
    <property type="project" value="InterPro"/>
</dbReference>
<reference evidence="16" key="1">
    <citation type="thesis" date="2021" institute="BYU ScholarsArchive" country="Provo, UT, USA">
        <title>Applications of and Algorithms for Genome Assembly and Genomic Analyses with an Emphasis on Marine Teleosts.</title>
        <authorList>
            <person name="Pickett B.D."/>
        </authorList>
    </citation>
    <scope>NUCLEOTIDE SEQUENCE</scope>
    <source>
        <strain evidence="16">HI-2016</strain>
    </source>
</reference>
<keyword evidence="6 12" id="KW-0130">Cell adhesion</keyword>
<name>A0A8T2NBE3_9TELE</name>
<evidence type="ECO:0000256" key="13">
    <source>
        <dbReference type="RuleBase" id="RU004358"/>
    </source>
</evidence>
<evidence type="ECO:0000256" key="1">
    <source>
        <dbReference type="ARBA" id="ARBA00004568"/>
    </source>
</evidence>
<evidence type="ECO:0000313" key="17">
    <source>
        <dbReference type="Proteomes" id="UP000824540"/>
    </source>
</evidence>
<dbReference type="Proteomes" id="UP000824540">
    <property type="component" value="Unassembled WGS sequence"/>
</dbReference>
<organism evidence="16 17">
    <name type="scientific">Albula glossodonta</name>
    <name type="common">roundjaw bonefish</name>
    <dbReference type="NCBI Taxonomy" id="121402"/>
    <lineage>
        <taxon>Eukaryota</taxon>
        <taxon>Metazoa</taxon>
        <taxon>Chordata</taxon>
        <taxon>Craniata</taxon>
        <taxon>Vertebrata</taxon>
        <taxon>Euteleostomi</taxon>
        <taxon>Actinopterygii</taxon>
        <taxon>Neopterygii</taxon>
        <taxon>Teleostei</taxon>
        <taxon>Albuliformes</taxon>
        <taxon>Albulidae</taxon>
        <taxon>Albula</taxon>
    </lineage>
</organism>
<dbReference type="InterPro" id="IPR044925">
    <property type="entry name" value="His-Me_finger_sf"/>
</dbReference>
<keyword evidence="2" id="KW-1003">Cell membrane</keyword>
<dbReference type="GO" id="GO:0007156">
    <property type="term" value="P:homophilic cell adhesion via plasma membrane adhesion molecules"/>
    <property type="evidence" value="ECO:0007669"/>
    <property type="project" value="InterPro"/>
</dbReference>
<evidence type="ECO:0000313" key="16">
    <source>
        <dbReference type="EMBL" id="KAG9333827.1"/>
    </source>
</evidence>
<dbReference type="GO" id="GO:0045216">
    <property type="term" value="P:cell-cell junction organization"/>
    <property type="evidence" value="ECO:0007669"/>
    <property type="project" value="UniProtKB-ARBA"/>
</dbReference>
<sequence length="1184" mass="126885">MWLKFSGLDGVMVATQGLQLTEIPSGMDCMVFGADTVASKSKGPVLVSHHNLAPSMQRSLDSVQYLLQVISRRHADSMQGSSAVFLLFFLVCAKMKLLYLLIVSLLVSGLAVAELVDSFDKCKEFFLTLKAEAETLSVCSDPSLVLGVAVWSHDYERSKDHGFQKGHLFPVHHAAPESMEATMTLTNAAPQAAALNQGQWKANEAHVAKVQAATFVMKITATDADIGENAEISYRILESSPMGDMFYINHETGEIFVKQDSLDREMHASYTLKVIGSDMNGKAGCRTGTGSVVINILDVNDNIPTLEKPNQCGVKNMLSGVLPLAGLGLGPPTSGYDSSVEENAINVEVIRIKVVDLDIEFINQLSVFTIVSENKAGYIRIMTDEKTNEGALDYEELKELDIKVEVRNKATYHSSVQSVGSTVYPIKIKVTNQLEGPKFKPAVKSFTISETSTIHTVIGTYAAINEDTGKTATNVRGRGHGQPISIAPYSGHIAFSGAAPISLNLPSKTATGTVVIQVEDENDHCPTLPSLSQEVCAYEDAVVVSAEDADPDPNGAPFEYLVIPDSTKLKWTVERINDTSVVLRSHENLWPGQYQLAVEVSDQQGKTCGPQVLDLMVQPCFLGIAGGPKSSSPSAVFGAPGVGFLLLALLLLLLVPLLLMYCTCGGKGPFVPQFPMEPGQHLIDYHTEGLGEDQLHQQYRAPGTLPAGVCLVVWGGLNPSLAILSAHSGTKGTLTVSSSSVILQCHRQCAISEALGIQEDELQMYDYEGGDSPAGSVGCCSDLGSNGDLSFLNDLDIKFKSLAEICQGSAIEHKGSHAVAPSSPPQLTITPLTTTADTSVSSLMTETHTKAVNSFVLRPPSPSSSPYHVNEMSHMISATSSLPRVHLTEMGDVASQAYLVYPAPAQVISGTHCVLEDRSAQMHHGPSLLVTDARVNQGFIRAESPRPGSHNLLVVERQVTKEDSFRPPQAFVQNISPTGSPNLLVTDAGVSQGFIRAEGPRPGSHNLLVVERQNISPTGSPNLLVTDAGVSQGFIRAEGPRPGSHNLLVVERKVTKEDSLGPPQAFVQNIRPTGSPNLLVTDAGVSQGFIRAEGPRPGSHNLLVVERQAFVQNINSTGSTNLLVTDAGVSHGFVRAESPRPGAHNLMVLENSQLLQSMVLQEKHISVSEKIFQQISTSAHHTPI</sequence>
<dbReference type="GO" id="GO:0003676">
    <property type="term" value="F:nucleic acid binding"/>
    <property type="evidence" value="ECO:0007669"/>
    <property type="project" value="InterPro"/>
</dbReference>
<evidence type="ECO:0000259" key="15">
    <source>
        <dbReference type="PROSITE" id="PS50268"/>
    </source>
</evidence>
<evidence type="ECO:0000256" key="10">
    <source>
        <dbReference type="ARBA" id="ARBA00023180"/>
    </source>
</evidence>
<feature type="domain" description="Cadherin" evidence="15">
    <location>
        <begin position="332"/>
        <end position="439"/>
    </location>
</feature>